<name>A0AAW9K4I1_CLOPF</name>
<dbReference type="AlphaFoldDB" id="A0AAW9K4I1"/>
<feature type="domain" description="Helix-turn-helix type 11" evidence="1">
    <location>
        <begin position="6"/>
        <end position="60"/>
    </location>
</feature>
<organism evidence="2 3">
    <name type="scientific">Clostridium perfringens</name>
    <dbReference type="NCBI Taxonomy" id="1502"/>
    <lineage>
        <taxon>Bacteria</taxon>
        <taxon>Bacillati</taxon>
        <taxon>Bacillota</taxon>
        <taxon>Clostridia</taxon>
        <taxon>Eubacteriales</taxon>
        <taxon>Clostridiaceae</taxon>
        <taxon>Clostridium</taxon>
    </lineage>
</organism>
<dbReference type="InterPro" id="IPR036388">
    <property type="entry name" value="WH-like_DNA-bd_sf"/>
</dbReference>
<gene>
    <name evidence="2" type="ORF">GNF83_18615</name>
</gene>
<dbReference type="SUPFAM" id="SSF46785">
    <property type="entry name" value="Winged helix' DNA-binding domain"/>
    <property type="match status" value="1"/>
</dbReference>
<accession>A0AAW9K4I1</accession>
<dbReference type="InterPro" id="IPR013196">
    <property type="entry name" value="HTH_11"/>
</dbReference>
<reference evidence="2" key="1">
    <citation type="submission" date="2019-11" db="EMBL/GenBank/DDBJ databases">
        <title>Characterization of Clostridium perfringens isolates from swine manure treated agricultural soils.</title>
        <authorList>
            <person name="Wushke S.T."/>
        </authorList>
    </citation>
    <scope>NUCLEOTIDE SEQUENCE</scope>
    <source>
        <strain evidence="2">X62</strain>
    </source>
</reference>
<dbReference type="Proteomes" id="UP001288944">
    <property type="component" value="Unassembled WGS sequence"/>
</dbReference>
<dbReference type="PANTHER" id="PTHR34580">
    <property type="match status" value="1"/>
</dbReference>
<protein>
    <submittedName>
        <fullName evidence="2">HTH domain-containing protein</fullName>
    </submittedName>
</protein>
<proteinExistence type="predicted"/>
<comment type="caution">
    <text evidence="2">The sequence shown here is derived from an EMBL/GenBank/DDBJ whole genome shotgun (WGS) entry which is preliminary data.</text>
</comment>
<evidence type="ECO:0000313" key="3">
    <source>
        <dbReference type="Proteomes" id="UP001288944"/>
    </source>
</evidence>
<sequence length="130" mass="14364">MKRGDRLTAIVMALQQRAETAVSLAAKLEVSKRTIMRDMQALSEMGVPLYAVSGPSGGYRLMEGYKLPPLGLTEAEALTVLVALNGMTRLADSPFNTERWTVIDKVRHGWSPDLQLQLEPLLSKRELSIP</sequence>
<dbReference type="PANTHER" id="PTHR34580:SF1">
    <property type="entry name" value="PROTEIN PAFC"/>
    <property type="match status" value="1"/>
</dbReference>
<dbReference type="EMBL" id="WNUR01000875">
    <property type="protein sequence ID" value="MDZ7543147.1"/>
    <property type="molecule type" value="Genomic_DNA"/>
</dbReference>
<feature type="non-terminal residue" evidence="2">
    <location>
        <position position="130"/>
    </location>
</feature>
<dbReference type="InterPro" id="IPR051534">
    <property type="entry name" value="CBASS_pafABC_assoc_protein"/>
</dbReference>
<evidence type="ECO:0000313" key="2">
    <source>
        <dbReference type="EMBL" id="MDZ7543147.1"/>
    </source>
</evidence>
<dbReference type="Gene3D" id="1.10.10.10">
    <property type="entry name" value="Winged helix-like DNA-binding domain superfamily/Winged helix DNA-binding domain"/>
    <property type="match status" value="1"/>
</dbReference>
<dbReference type="InterPro" id="IPR036390">
    <property type="entry name" value="WH_DNA-bd_sf"/>
</dbReference>
<evidence type="ECO:0000259" key="1">
    <source>
        <dbReference type="Pfam" id="PF08279"/>
    </source>
</evidence>
<dbReference type="Pfam" id="PF08279">
    <property type="entry name" value="HTH_11"/>
    <property type="match status" value="1"/>
</dbReference>